<dbReference type="RefSeq" id="WP_142601625.1">
    <property type="nucleotide sequence ID" value="NZ_FXSZ01000002.1"/>
</dbReference>
<name>A0A521BF02_9SPHI</name>
<evidence type="ECO:0000313" key="2">
    <source>
        <dbReference type="EMBL" id="SMO45652.1"/>
    </source>
</evidence>
<proteinExistence type="predicted"/>
<evidence type="ECO:0000313" key="3">
    <source>
        <dbReference type="Proteomes" id="UP000315971"/>
    </source>
</evidence>
<feature type="transmembrane region" description="Helical" evidence="1">
    <location>
        <begin position="6"/>
        <end position="27"/>
    </location>
</feature>
<accession>A0A521BF02</accession>
<organism evidence="2 3">
    <name type="scientific">Solitalea koreensis</name>
    <dbReference type="NCBI Taxonomy" id="543615"/>
    <lineage>
        <taxon>Bacteria</taxon>
        <taxon>Pseudomonadati</taxon>
        <taxon>Bacteroidota</taxon>
        <taxon>Sphingobacteriia</taxon>
        <taxon>Sphingobacteriales</taxon>
        <taxon>Sphingobacteriaceae</taxon>
        <taxon>Solitalea</taxon>
    </lineage>
</organism>
<gene>
    <name evidence="2" type="ORF">SAMN06265350_102148</name>
</gene>
<keyword evidence="3" id="KW-1185">Reference proteome</keyword>
<evidence type="ECO:0000256" key="1">
    <source>
        <dbReference type="SAM" id="Phobius"/>
    </source>
</evidence>
<keyword evidence="1" id="KW-0812">Transmembrane</keyword>
<dbReference type="Proteomes" id="UP000315971">
    <property type="component" value="Unassembled WGS sequence"/>
</dbReference>
<dbReference type="Pfam" id="PF05751">
    <property type="entry name" value="FixH"/>
    <property type="match status" value="1"/>
</dbReference>
<dbReference type="InterPro" id="IPR008620">
    <property type="entry name" value="FixH"/>
</dbReference>
<sequence length="147" mass="16978">MKFNWGVKITILYISFVLFMAGLVYLAMQQKIELIAPDYYVQELKFQQRIDANRNANALKQAIDITTERRSIVLSFPKEFNQENTKGIAYLFRASDASKDLKLPIQINTEGKQVIASPKLVKGMYNLQLSWRSAGKEYFITKDVFLN</sequence>
<dbReference type="EMBL" id="FXSZ01000002">
    <property type="protein sequence ID" value="SMO45652.1"/>
    <property type="molecule type" value="Genomic_DNA"/>
</dbReference>
<dbReference type="AlphaFoldDB" id="A0A521BF02"/>
<keyword evidence="1" id="KW-0472">Membrane</keyword>
<reference evidence="2 3" key="1">
    <citation type="submission" date="2017-05" db="EMBL/GenBank/DDBJ databases">
        <authorList>
            <person name="Varghese N."/>
            <person name="Submissions S."/>
        </authorList>
    </citation>
    <scope>NUCLEOTIDE SEQUENCE [LARGE SCALE GENOMIC DNA]</scope>
    <source>
        <strain evidence="2 3">DSM 21342</strain>
    </source>
</reference>
<protein>
    <submittedName>
        <fullName evidence="2">FixH protein</fullName>
    </submittedName>
</protein>
<dbReference type="OrthoDB" id="1493774at2"/>
<keyword evidence="1" id="KW-1133">Transmembrane helix</keyword>